<evidence type="ECO:0000256" key="11">
    <source>
        <dbReference type="ARBA" id="ARBA00023196"/>
    </source>
</evidence>
<dbReference type="CDD" id="cd18113">
    <property type="entry name" value="ATP-synt_F1_alpha_C"/>
    <property type="match status" value="1"/>
</dbReference>
<keyword evidence="12 16" id="KW-0066">ATP synthesis</keyword>
<dbReference type="InterPro" id="IPR038376">
    <property type="entry name" value="ATP_synth_asu_C_sf"/>
</dbReference>
<dbReference type="Gene3D" id="1.20.150.20">
    <property type="entry name" value="ATP synthase alpha/beta chain, C-terminal domain"/>
    <property type="match status" value="1"/>
</dbReference>
<dbReference type="SUPFAM" id="SSF50615">
    <property type="entry name" value="N-terminal domain of alpha and beta subunits of F1 ATP synthase"/>
    <property type="match status" value="1"/>
</dbReference>
<dbReference type="GO" id="GO:0005743">
    <property type="term" value="C:mitochondrial inner membrane"/>
    <property type="evidence" value="ECO:0007669"/>
    <property type="project" value="UniProtKB-SubCell"/>
</dbReference>
<evidence type="ECO:0000256" key="7">
    <source>
        <dbReference type="ARBA" id="ARBA00022792"/>
    </source>
</evidence>
<dbReference type="PROSITE" id="PS00152">
    <property type="entry name" value="ATPASE_ALPHA_BETA"/>
    <property type="match status" value="1"/>
</dbReference>
<keyword evidence="11 16" id="KW-0139">CF(1)</keyword>
<feature type="domain" description="ATPase F1/V1/A1 complex alpha/beta subunit N-terminal" evidence="20">
    <location>
        <begin position="50"/>
        <end position="114"/>
    </location>
</feature>
<dbReference type="KEGG" id="dfa:Difao_mp11"/>
<organism evidence="21">
    <name type="scientific">Cavenderia fasciculata</name>
    <name type="common">Slime mold</name>
    <name type="synonym">Dictyostelium fasciculatum</name>
    <dbReference type="NCBI Taxonomy" id="261658"/>
    <lineage>
        <taxon>Eukaryota</taxon>
        <taxon>Amoebozoa</taxon>
        <taxon>Evosea</taxon>
        <taxon>Eumycetozoa</taxon>
        <taxon>Dictyostelia</taxon>
        <taxon>Acytosteliales</taxon>
        <taxon>Cavenderiaceae</taxon>
        <taxon>Cavenderia</taxon>
    </lineage>
</organism>
<dbReference type="NCBIfam" id="TIGR00962">
    <property type="entry name" value="atpA"/>
    <property type="match status" value="1"/>
</dbReference>
<feature type="domain" description="ATPase F1/V1/A1 complex alpha/beta subunit nucleotide-binding" evidence="18">
    <location>
        <begin position="175"/>
        <end position="391"/>
    </location>
</feature>
<feature type="domain" description="ATP synthase alpha subunit C-terminal" evidence="19">
    <location>
        <begin position="398"/>
        <end position="495"/>
    </location>
</feature>
<evidence type="ECO:0000256" key="13">
    <source>
        <dbReference type="ARBA" id="ARBA00037296"/>
    </source>
</evidence>
<dbReference type="Pfam" id="PF00006">
    <property type="entry name" value="ATP-synt_ab"/>
    <property type="match status" value="1"/>
</dbReference>
<protein>
    <recommendedName>
        <fullName evidence="16">ATP synthase subunit alpha</fullName>
    </recommendedName>
</protein>
<evidence type="ECO:0000313" key="21">
    <source>
        <dbReference type="EMBL" id="ABX45195.1"/>
    </source>
</evidence>
<dbReference type="InterPro" id="IPR020003">
    <property type="entry name" value="ATPase_a/bsu_AS"/>
</dbReference>
<evidence type="ECO:0000256" key="4">
    <source>
        <dbReference type="ARBA" id="ARBA00022448"/>
    </source>
</evidence>
<evidence type="ECO:0000256" key="10">
    <source>
        <dbReference type="ARBA" id="ARBA00023136"/>
    </source>
</evidence>
<dbReference type="CDD" id="cd01132">
    <property type="entry name" value="F1-ATPase_alpha_CD"/>
    <property type="match status" value="1"/>
</dbReference>
<keyword evidence="5 16" id="KW-0547">Nucleotide-binding</keyword>
<comment type="function">
    <text evidence="16">Produces ATP from ADP in the presence of a proton gradient across the membrane.</text>
</comment>
<dbReference type="InterPro" id="IPR033732">
    <property type="entry name" value="ATP_synth_F1_a_nt-bd_dom"/>
</dbReference>
<dbReference type="GO" id="GO:0005524">
    <property type="term" value="F:ATP binding"/>
    <property type="evidence" value="ECO:0007669"/>
    <property type="project" value="UniProtKB-KW"/>
</dbReference>
<dbReference type="Gene3D" id="2.40.30.20">
    <property type="match status" value="1"/>
</dbReference>
<dbReference type="PANTHER" id="PTHR48082">
    <property type="entry name" value="ATP SYNTHASE SUBUNIT ALPHA, MITOCHONDRIAL"/>
    <property type="match status" value="1"/>
</dbReference>
<keyword evidence="8 16" id="KW-0067">ATP-binding</keyword>
<dbReference type="SUPFAM" id="SSF47917">
    <property type="entry name" value="C-terminal domain of alpha and beta subunits of F1 ATP synthase"/>
    <property type="match status" value="1"/>
</dbReference>
<comment type="subunit">
    <text evidence="3 17">F-type ATPases have 2 components, CF(1) - the catalytic core - and CF(0) - the membrane proton channel. CF(1) has five subunits: alpha(3), beta(3), gamma(1), delta(1), epsilon(1). CF(0) has three main subunits: a, b and c.</text>
</comment>
<dbReference type="FunFam" id="3.40.50.300:FF:000002">
    <property type="entry name" value="ATP synthase subunit alpha"/>
    <property type="match status" value="1"/>
</dbReference>
<dbReference type="InterPro" id="IPR000793">
    <property type="entry name" value="ATP_synth_asu_C"/>
</dbReference>
<dbReference type="EMBL" id="EU275727">
    <property type="protein sequence ID" value="ABX45195.1"/>
    <property type="molecule type" value="Genomic_DNA"/>
</dbReference>
<dbReference type="PANTHER" id="PTHR48082:SF2">
    <property type="entry name" value="ATP SYNTHASE SUBUNIT ALPHA, MITOCHONDRIAL"/>
    <property type="match status" value="1"/>
</dbReference>
<evidence type="ECO:0000256" key="16">
    <source>
        <dbReference type="RuleBase" id="RU003551"/>
    </source>
</evidence>
<keyword evidence="6 14" id="KW-0375">Hydrogen ion transport</keyword>
<dbReference type="Pfam" id="PF00306">
    <property type="entry name" value="ATP-synt_ab_C"/>
    <property type="match status" value="1"/>
</dbReference>
<evidence type="ECO:0000256" key="14">
    <source>
        <dbReference type="RuleBase" id="RU000339"/>
    </source>
</evidence>
<evidence type="ECO:0000256" key="6">
    <source>
        <dbReference type="ARBA" id="ARBA00022781"/>
    </source>
</evidence>
<dbReference type="CDD" id="cd18116">
    <property type="entry name" value="ATP-synt_F1_alpha_N"/>
    <property type="match status" value="1"/>
</dbReference>
<sequence>MKTTDKILGLKKIITHIQNERTAILNLKIFINYLKSVKKVFDFGKNANKFGRVLYIKDGVVKVSGLNSIKVGEKVEFIGKNLFGMALNLESTGVGIVIFGEDKLIHEGVIVKRCEQNFAIKIDRAMLGRVVDVLGQPIDGGVAFKDTKTTRLISLERKAPGIVTRKSVHESMLTGVKIVDALLPIGRGQRELIIGDRQTGKSSIAIDAILNQKTNKDIVCVYVSVGQKKSTIRRLVEMLNVKGSLKYSIVVVSTASDASPLQFLAPYTGCAIGEYFRDKGEHALIIYDDLSKHAVAYRQMSLLLRRPPGREAYPGDVFYIHSRLLERSAKLNAKYGNGSLTAFPIVETQAGDVSAYIPTNIISITDGQIFLEKELFNKGIRPAVNVGLSVSRVGSAAQSAVMKKLAGALKLELAQYRELARFEQFSSNNDVVTLQLLKKGKNVIEILKQVNYNPLAVGLEALMLFAINTKLFSQLDLKLVGKVEAEMLTFVKKWKMFNLYIRSVEALKKFNEKDNVFGLCINLYQKN</sequence>
<comment type="subcellular location">
    <subcellularLocation>
        <location evidence="1">Mitochondrion inner membrane</location>
    </subcellularLocation>
</comment>
<accession>B2XX73</accession>
<dbReference type="GO" id="GO:0043531">
    <property type="term" value="F:ADP binding"/>
    <property type="evidence" value="ECO:0007669"/>
    <property type="project" value="TreeGrafter"/>
</dbReference>
<keyword evidence="9 14" id="KW-0406">Ion transport</keyword>
<evidence type="ECO:0000256" key="17">
    <source>
        <dbReference type="RuleBase" id="RU004287"/>
    </source>
</evidence>
<dbReference type="HAMAP" id="MF_01346">
    <property type="entry name" value="ATP_synth_alpha_bact"/>
    <property type="match status" value="1"/>
</dbReference>
<evidence type="ECO:0000259" key="19">
    <source>
        <dbReference type="Pfam" id="PF00306"/>
    </source>
</evidence>
<reference evidence="21" key="1">
    <citation type="journal article" date="2008" name="Mol. Biol. Evol.">
        <title>Mitochondrial genome evolution in the social amoebae.</title>
        <authorList>
            <person name="Heidel A.J."/>
            <person name="Gloeckner G."/>
        </authorList>
    </citation>
    <scope>NUCLEOTIDE SEQUENCE</scope>
    <source>
        <strain evidence="21">SH3</strain>
    </source>
</reference>
<evidence type="ECO:0000256" key="3">
    <source>
        <dbReference type="ARBA" id="ARBA00011648"/>
    </source>
</evidence>
<dbReference type="GO" id="GO:0045259">
    <property type="term" value="C:proton-transporting ATP synthase complex"/>
    <property type="evidence" value="ECO:0007669"/>
    <property type="project" value="UniProtKB-KW"/>
</dbReference>
<evidence type="ECO:0000256" key="5">
    <source>
        <dbReference type="ARBA" id="ARBA00022741"/>
    </source>
</evidence>
<keyword evidence="7" id="KW-0999">Mitochondrion inner membrane</keyword>
<evidence type="ECO:0000256" key="2">
    <source>
        <dbReference type="ARBA" id="ARBA00008936"/>
    </source>
</evidence>
<evidence type="ECO:0000259" key="18">
    <source>
        <dbReference type="Pfam" id="PF00006"/>
    </source>
</evidence>
<dbReference type="RefSeq" id="YP_001876521.1">
    <property type="nucleotide sequence ID" value="NC_010653.1"/>
</dbReference>
<evidence type="ECO:0000256" key="9">
    <source>
        <dbReference type="ARBA" id="ARBA00023065"/>
    </source>
</evidence>
<dbReference type="AlphaFoldDB" id="B2XX73"/>
<evidence type="ECO:0000256" key="15">
    <source>
        <dbReference type="RuleBase" id="RU000342"/>
    </source>
</evidence>
<gene>
    <name evidence="21" type="primary">atp1</name>
</gene>
<evidence type="ECO:0000259" key="20">
    <source>
        <dbReference type="Pfam" id="PF02874"/>
    </source>
</evidence>
<dbReference type="SUPFAM" id="SSF52540">
    <property type="entry name" value="P-loop containing nucleoside triphosphate hydrolases"/>
    <property type="match status" value="1"/>
</dbReference>
<dbReference type="NCBIfam" id="NF009884">
    <property type="entry name" value="PRK13343.1"/>
    <property type="match status" value="1"/>
</dbReference>
<comment type="function">
    <text evidence="13">Mitochondrial membrane ATP synthase (F(1)F(0) ATP synthase or Complex V) produces ATP from ADP in the presence of a proton gradient across the membrane which is generated by electron transport complexes of the respiratory chain. F-type ATPases consist of two structural domains, F(1) - containing the extramembraneous catalytic core, and F(0) - containing the membrane proton channel, linked together by a central stalk and a peripheral stalk. During catalysis, ATP synthesis in the catalytic domain of F(1) is coupled via a rotary mechanism of the central stalk subunits to proton translocation. Subunits alpha and beta form the catalytic core in F(1). Rotation of the central stalk against the surrounding alpha(3)beta(3) subunits leads to hydrolysis of ATP in three separate catalytic sites on the beta subunits. Subunit alpha does not bear the catalytic high-affinity ATP-binding sites.</text>
</comment>
<dbReference type="Gene3D" id="3.40.50.300">
    <property type="entry name" value="P-loop containing nucleotide triphosphate hydrolases"/>
    <property type="match status" value="1"/>
</dbReference>
<evidence type="ECO:0000256" key="8">
    <source>
        <dbReference type="ARBA" id="ARBA00022840"/>
    </source>
</evidence>
<dbReference type="Pfam" id="PF02874">
    <property type="entry name" value="ATP-synt_ab_N"/>
    <property type="match status" value="1"/>
</dbReference>
<name>B2XX73_CACFS</name>
<dbReference type="InterPro" id="IPR000194">
    <property type="entry name" value="ATPase_F1/V1/A1_a/bsu_nucl-bd"/>
</dbReference>
<dbReference type="InterPro" id="IPR005294">
    <property type="entry name" value="ATP_synth_F1_asu"/>
</dbReference>
<dbReference type="InterPro" id="IPR036121">
    <property type="entry name" value="ATPase_F1/V1/A1_a/bsu_N_sf"/>
</dbReference>
<dbReference type="GeneID" id="6276319"/>
<keyword evidence="4 14" id="KW-0813">Transport</keyword>
<dbReference type="InterPro" id="IPR023366">
    <property type="entry name" value="ATP_synth_asu-like_sf"/>
</dbReference>
<evidence type="ECO:0000256" key="1">
    <source>
        <dbReference type="ARBA" id="ARBA00004273"/>
    </source>
</evidence>
<comment type="similarity">
    <text evidence="2 14">Belongs to the ATPase alpha/beta chains family.</text>
</comment>
<dbReference type="InterPro" id="IPR027417">
    <property type="entry name" value="P-loop_NTPase"/>
</dbReference>
<proteinExistence type="inferred from homology"/>
<keyword evidence="10" id="KW-0472">Membrane</keyword>
<dbReference type="InterPro" id="IPR004100">
    <property type="entry name" value="ATPase_F1/V1/A1_a/bsu_N"/>
</dbReference>
<dbReference type="GO" id="GO:0046933">
    <property type="term" value="F:proton-transporting ATP synthase activity, rotational mechanism"/>
    <property type="evidence" value="ECO:0007669"/>
    <property type="project" value="InterPro"/>
</dbReference>
<geneLocation type="mitochondrion" evidence="21"/>
<keyword evidence="15 21" id="KW-0496">Mitochondrion</keyword>
<evidence type="ECO:0000256" key="12">
    <source>
        <dbReference type="ARBA" id="ARBA00023310"/>
    </source>
</evidence>